<dbReference type="EMBL" id="JAUDFV010000102">
    <property type="protein sequence ID" value="KAL2731825.1"/>
    <property type="molecule type" value="Genomic_DNA"/>
</dbReference>
<sequence>MFFDMVYSRKHLFSHNEIPSLIPKSLPIHSVRKKKIPNSRKRGPTGIIRGFNVTNDRGAMHIQPEHSYWNKLEGEEGDGDEGGGAGGRGGDGGETFSLCARQSSTSSSNTSTTKPLAEHLGVRRRTAGGSIGWLCEGYLRTSRRSREVGQNERGTFAVEREITSTIASVDKSLLTLMSNVDHQRRNPSHAAAFSTSKNLRLKRTSASNRLLCLLRDPVATYPLGTL</sequence>
<accession>A0ABD2BGE4</accession>
<organism evidence="2 3">
    <name type="scientific">Vespula squamosa</name>
    <name type="common">Southern yellow jacket</name>
    <name type="synonym">Wasp</name>
    <dbReference type="NCBI Taxonomy" id="30214"/>
    <lineage>
        <taxon>Eukaryota</taxon>
        <taxon>Metazoa</taxon>
        <taxon>Ecdysozoa</taxon>
        <taxon>Arthropoda</taxon>
        <taxon>Hexapoda</taxon>
        <taxon>Insecta</taxon>
        <taxon>Pterygota</taxon>
        <taxon>Neoptera</taxon>
        <taxon>Endopterygota</taxon>
        <taxon>Hymenoptera</taxon>
        <taxon>Apocrita</taxon>
        <taxon>Aculeata</taxon>
        <taxon>Vespoidea</taxon>
        <taxon>Vespidae</taxon>
        <taxon>Vespinae</taxon>
        <taxon>Vespula</taxon>
    </lineage>
</organism>
<feature type="region of interest" description="Disordered" evidence="1">
    <location>
        <begin position="71"/>
        <end position="117"/>
    </location>
</feature>
<evidence type="ECO:0000313" key="2">
    <source>
        <dbReference type="EMBL" id="KAL2731825.1"/>
    </source>
</evidence>
<feature type="compositionally biased region" description="Gly residues" evidence="1">
    <location>
        <begin position="82"/>
        <end position="93"/>
    </location>
</feature>
<gene>
    <name evidence="2" type="ORF">V1478_004513</name>
</gene>
<dbReference type="Proteomes" id="UP001607302">
    <property type="component" value="Unassembled WGS sequence"/>
</dbReference>
<proteinExistence type="predicted"/>
<feature type="compositionally biased region" description="Low complexity" evidence="1">
    <location>
        <begin position="103"/>
        <end position="113"/>
    </location>
</feature>
<keyword evidence="3" id="KW-1185">Reference proteome</keyword>
<dbReference type="AlphaFoldDB" id="A0ABD2BGE4"/>
<evidence type="ECO:0000256" key="1">
    <source>
        <dbReference type="SAM" id="MobiDB-lite"/>
    </source>
</evidence>
<evidence type="ECO:0000313" key="3">
    <source>
        <dbReference type="Proteomes" id="UP001607302"/>
    </source>
</evidence>
<protein>
    <submittedName>
        <fullName evidence="2">Uncharacterized protein</fullName>
    </submittedName>
</protein>
<reference evidence="2 3" key="1">
    <citation type="journal article" date="2024" name="Ann. Entomol. Soc. Am.">
        <title>Genomic analyses of the southern and eastern yellowjacket wasps (Hymenoptera: Vespidae) reveal evolutionary signatures of social life.</title>
        <authorList>
            <person name="Catto M.A."/>
            <person name="Caine P.B."/>
            <person name="Orr S.E."/>
            <person name="Hunt B.G."/>
            <person name="Goodisman M.A.D."/>
        </authorList>
    </citation>
    <scope>NUCLEOTIDE SEQUENCE [LARGE SCALE GENOMIC DNA]</scope>
    <source>
        <strain evidence="2">233</strain>
        <tissue evidence="2">Head and thorax</tissue>
    </source>
</reference>
<name>A0ABD2BGE4_VESSQ</name>
<comment type="caution">
    <text evidence="2">The sequence shown here is derived from an EMBL/GenBank/DDBJ whole genome shotgun (WGS) entry which is preliminary data.</text>
</comment>